<dbReference type="InterPro" id="IPR011006">
    <property type="entry name" value="CheY-like_superfamily"/>
</dbReference>
<feature type="modified residue" description="4-aspartylphosphate" evidence="6">
    <location>
        <position position="59"/>
    </location>
</feature>
<dbReference type="OrthoDB" id="9795133at2"/>
<dbReference type="Pfam" id="PF00072">
    <property type="entry name" value="Response_reg"/>
    <property type="match status" value="1"/>
</dbReference>
<feature type="domain" description="Response regulatory" evidence="8">
    <location>
        <begin position="10"/>
        <end position="126"/>
    </location>
</feature>
<keyword evidence="5" id="KW-0902">Two-component regulatory system</keyword>
<dbReference type="GO" id="GO:0000155">
    <property type="term" value="F:phosphorelay sensor kinase activity"/>
    <property type="evidence" value="ECO:0007669"/>
    <property type="project" value="InterPro"/>
</dbReference>
<dbReference type="SUPFAM" id="SSF55874">
    <property type="entry name" value="ATPase domain of HSP90 chaperone/DNA topoisomerase II/histidine kinase"/>
    <property type="match status" value="1"/>
</dbReference>
<dbReference type="PRINTS" id="PR00344">
    <property type="entry name" value="BCTRLSENSOR"/>
</dbReference>
<dbReference type="SUPFAM" id="SSF47384">
    <property type="entry name" value="Homodimeric domain of signal transducing histidine kinase"/>
    <property type="match status" value="1"/>
</dbReference>
<dbReference type="Gene3D" id="3.40.50.2300">
    <property type="match status" value="1"/>
</dbReference>
<evidence type="ECO:0000256" key="1">
    <source>
        <dbReference type="ARBA" id="ARBA00000085"/>
    </source>
</evidence>
<dbReference type="InterPro" id="IPR001789">
    <property type="entry name" value="Sig_transdc_resp-reg_receiver"/>
</dbReference>
<dbReference type="RefSeq" id="WP_141610454.1">
    <property type="nucleotide sequence ID" value="NZ_VIGC02000014.1"/>
</dbReference>
<dbReference type="Pfam" id="PF00512">
    <property type="entry name" value="HisKA"/>
    <property type="match status" value="1"/>
</dbReference>
<evidence type="ECO:0000259" key="8">
    <source>
        <dbReference type="PROSITE" id="PS50110"/>
    </source>
</evidence>
<dbReference type="PROSITE" id="PS50110">
    <property type="entry name" value="RESPONSE_REGULATORY"/>
    <property type="match status" value="1"/>
</dbReference>
<organism evidence="9 10">
    <name type="scientific">Litorilinea aerophila</name>
    <dbReference type="NCBI Taxonomy" id="1204385"/>
    <lineage>
        <taxon>Bacteria</taxon>
        <taxon>Bacillati</taxon>
        <taxon>Chloroflexota</taxon>
        <taxon>Caldilineae</taxon>
        <taxon>Caldilineales</taxon>
        <taxon>Caldilineaceae</taxon>
        <taxon>Litorilinea</taxon>
    </lineage>
</organism>
<dbReference type="SMART" id="SM00387">
    <property type="entry name" value="HATPase_c"/>
    <property type="match status" value="1"/>
</dbReference>
<dbReference type="SMART" id="SM00448">
    <property type="entry name" value="REC"/>
    <property type="match status" value="1"/>
</dbReference>
<keyword evidence="4 9" id="KW-0808">Transferase</keyword>
<dbReference type="InterPro" id="IPR036097">
    <property type="entry name" value="HisK_dim/P_sf"/>
</dbReference>
<dbReference type="CDD" id="cd00082">
    <property type="entry name" value="HisKA"/>
    <property type="match status" value="1"/>
</dbReference>
<dbReference type="Proteomes" id="UP000317371">
    <property type="component" value="Unassembled WGS sequence"/>
</dbReference>
<comment type="caution">
    <text evidence="9">The sequence shown here is derived from an EMBL/GenBank/DDBJ whole genome shotgun (WGS) entry which is preliminary data.</text>
</comment>
<reference evidence="9 10" key="1">
    <citation type="submission" date="2019-06" db="EMBL/GenBank/DDBJ databases">
        <title>Genome sequence of Litorilinea aerophila BAA-2444.</title>
        <authorList>
            <person name="Maclea K.S."/>
            <person name="Maurais E.G."/>
            <person name="Iannazzi L.C."/>
        </authorList>
    </citation>
    <scope>NUCLEOTIDE SEQUENCE [LARGE SCALE GENOMIC DNA]</scope>
    <source>
        <strain evidence="9 10">ATCC BAA-2444</strain>
    </source>
</reference>
<name>A0A540VF60_9CHLR</name>
<keyword evidence="4 9" id="KW-0418">Kinase</keyword>
<feature type="domain" description="Histidine kinase" evidence="7">
    <location>
        <begin position="150"/>
        <end position="375"/>
    </location>
</feature>
<proteinExistence type="predicted"/>
<dbReference type="PANTHER" id="PTHR43547:SF2">
    <property type="entry name" value="HYBRID SIGNAL TRANSDUCTION HISTIDINE KINASE C"/>
    <property type="match status" value="1"/>
</dbReference>
<dbReference type="EC" id="2.7.13.3" evidence="2"/>
<dbReference type="EMBL" id="VIGC01000014">
    <property type="protein sequence ID" value="TQE95398.1"/>
    <property type="molecule type" value="Genomic_DNA"/>
</dbReference>
<dbReference type="SMART" id="SM00388">
    <property type="entry name" value="HisKA"/>
    <property type="match status" value="1"/>
</dbReference>
<dbReference type="Gene3D" id="3.30.565.10">
    <property type="entry name" value="Histidine kinase-like ATPase, C-terminal domain"/>
    <property type="match status" value="1"/>
</dbReference>
<dbReference type="InterPro" id="IPR003594">
    <property type="entry name" value="HATPase_dom"/>
</dbReference>
<evidence type="ECO:0000256" key="3">
    <source>
        <dbReference type="ARBA" id="ARBA00022553"/>
    </source>
</evidence>
<evidence type="ECO:0000256" key="5">
    <source>
        <dbReference type="ARBA" id="ARBA00023012"/>
    </source>
</evidence>
<evidence type="ECO:0000313" key="9">
    <source>
        <dbReference type="EMBL" id="TQE95398.1"/>
    </source>
</evidence>
<evidence type="ECO:0000256" key="2">
    <source>
        <dbReference type="ARBA" id="ARBA00012438"/>
    </source>
</evidence>
<dbReference type="InterPro" id="IPR036890">
    <property type="entry name" value="HATPase_C_sf"/>
</dbReference>
<dbReference type="InterPro" id="IPR004358">
    <property type="entry name" value="Sig_transdc_His_kin-like_C"/>
</dbReference>
<dbReference type="InterPro" id="IPR005467">
    <property type="entry name" value="His_kinase_dom"/>
</dbReference>
<sequence>MSILKRKQPLILVVEDNPDVKLAICDILEAYGYQVRSATNGIEALEILRQIRPDVILCDIMMPGMDGYSLLQHTRSDTELRTLPFIFLTGLTSTVDQRRAKDIGVEDYLTKPFNNNDLILAIRNALRRHQIMEEEMQRQMDLLRNQIVGILQHEFRTPLTFVMGWAEYLQDTLAEEPELDLENVRTSAAAILEGGRRLQRLIESFLLLSDLQNRRLQPEEVEVVNALDLWREAQVNLQEKIQETGMEVQILPENADAQVSVDPHLLINALTRLLDNALAYRREDSRHVWLSVVTMPRYIGLRIQDEGWGIPEARIPHLLHPFSRNQQEEWQVSSTGVGLSLALVHHIALSHGGSLEIESTVGEGSTFTLWLPDVISPPADDTEDTDGQA</sequence>
<comment type="catalytic activity">
    <reaction evidence="1">
        <text>ATP + protein L-histidine = ADP + protein N-phospho-L-histidine.</text>
        <dbReference type="EC" id="2.7.13.3"/>
    </reaction>
</comment>
<dbReference type="SUPFAM" id="SSF52172">
    <property type="entry name" value="CheY-like"/>
    <property type="match status" value="1"/>
</dbReference>
<dbReference type="PANTHER" id="PTHR43547">
    <property type="entry name" value="TWO-COMPONENT HISTIDINE KINASE"/>
    <property type="match status" value="1"/>
</dbReference>
<dbReference type="Pfam" id="PF02518">
    <property type="entry name" value="HATPase_c"/>
    <property type="match status" value="1"/>
</dbReference>
<keyword evidence="3 6" id="KW-0597">Phosphoprotein</keyword>
<evidence type="ECO:0000259" key="7">
    <source>
        <dbReference type="PROSITE" id="PS50109"/>
    </source>
</evidence>
<dbReference type="AlphaFoldDB" id="A0A540VF60"/>
<gene>
    <name evidence="9" type="ORF">FKZ61_12415</name>
</gene>
<keyword evidence="10" id="KW-1185">Reference proteome</keyword>
<dbReference type="InterPro" id="IPR003661">
    <property type="entry name" value="HisK_dim/P_dom"/>
</dbReference>
<protein>
    <recommendedName>
        <fullName evidence="2">histidine kinase</fullName>
        <ecNumber evidence="2">2.7.13.3</ecNumber>
    </recommendedName>
</protein>
<dbReference type="PROSITE" id="PS50109">
    <property type="entry name" value="HIS_KIN"/>
    <property type="match status" value="1"/>
</dbReference>
<evidence type="ECO:0000256" key="6">
    <source>
        <dbReference type="PROSITE-ProRule" id="PRU00169"/>
    </source>
</evidence>
<evidence type="ECO:0000313" key="10">
    <source>
        <dbReference type="Proteomes" id="UP000317371"/>
    </source>
</evidence>
<dbReference type="InParanoid" id="A0A540VF60"/>
<dbReference type="Gene3D" id="1.10.287.130">
    <property type="match status" value="1"/>
</dbReference>
<evidence type="ECO:0000256" key="4">
    <source>
        <dbReference type="ARBA" id="ARBA00022777"/>
    </source>
</evidence>
<accession>A0A540VF60</accession>